<comment type="caution">
    <text evidence="1">The sequence shown here is derived from an EMBL/GenBank/DDBJ whole genome shotgun (WGS) entry which is preliminary data.</text>
</comment>
<organism evidence="1">
    <name type="scientific">Bradyrhizobium septentrionale</name>
    <dbReference type="NCBI Taxonomy" id="1404411"/>
    <lineage>
        <taxon>Bacteria</taxon>
        <taxon>Pseudomonadati</taxon>
        <taxon>Pseudomonadota</taxon>
        <taxon>Alphaproteobacteria</taxon>
        <taxon>Hyphomicrobiales</taxon>
        <taxon>Nitrobacteraceae</taxon>
        <taxon>Bradyrhizobium</taxon>
    </lineage>
</organism>
<dbReference type="RefSeq" id="WP_166205784.1">
    <property type="nucleotide sequence ID" value="NZ_CP088285.1"/>
</dbReference>
<evidence type="ECO:0000313" key="1">
    <source>
        <dbReference type="EMBL" id="NVI46462.1"/>
    </source>
</evidence>
<sequence>METFKTREAADKHLYDYCDEWWDREFGAASRPSDDNLVEAYWNRMSDEGEEWYVLEECKVKSLEVTE</sequence>
<dbReference type="AlphaFoldDB" id="A0A973W2L0"/>
<protein>
    <submittedName>
        <fullName evidence="1">Uncharacterized protein</fullName>
    </submittedName>
</protein>
<accession>A0A973W2L0</accession>
<reference evidence="1" key="1">
    <citation type="submission" date="2020-06" db="EMBL/GenBank/DDBJ databases">
        <title>Whole Genome Sequence of Bradyrhizobium sp. Strain 1S1.</title>
        <authorList>
            <person name="Bromfield E.S.P."/>
            <person name="Cloutier S."/>
        </authorList>
    </citation>
    <scope>NUCLEOTIDE SEQUENCE [LARGE SCALE GENOMIC DNA]</scope>
    <source>
        <strain evidence="1">1S1</strain>
    </source>
</reference>
<name>A0A973W2L0_9BRAD</name>
<dbReference type="EMBL" id="JAAOLE020000001">
    <property type="protein sequence ID" value="NVI46462.1"/>
    <property type="molecule type" value="Genomic_DNA"/>
</dbReference>
<gene>
    <name evidence="1" type="ORF">HAP48_026585</name>
</gene>
<proteinExistence type="predicted"/>